<proteinExistence type="predicted"/>
<evidence type="ECO:0000256" key="1">
    <source>
        <dbReference type="SAM" id="MobiDB-lite"/>
    </source>
</evidence>
<protein>
    <submittedName>
        <fullName evidence="2">Uncharacterized protein</fullName>
    </submittedName>
</protein>
<feature type="compositionally biased region" description="Basic and acidic residues" evidence="1">
    <location>
        <begin position="47"/>
        <end position="60"/>
    </location>
</feature>
<organism evidence="2 3">
    <name type="scientific">Mesorhizobium prunaredense</name>
    <dbReference type="NCBI Taxonomy" id="1631249"/>
    <lineage>
        <taxon>Bacteria</taxon>
        <taxon>Pseudomonadati</taxon>
        <taxon>Pseudomonadota</taxon>
        <taxon>Alphaproteobacteria</taxon>
        <taxon>Hyphomicrobiales</taxon>
        <taxon>Phyllobacteriaceae</taxon>
        <taxon>Mesorhizobium</taxon>
    </lineage>
</organism>
<feature type="region of interest" description="Disordered" evidence="1">
    <location>
        <begin position="1"/>
        <end position="69"/>
    </location>
</feature>
<sequence>MPVNAEMEHQTAKDTTTGAQQPMGARGATVADTLGGSADAADQQSRSGEHNTQRADHLESPRNFAWRNH</sequence>
<evidence type="ECO:0000313" key="3">
    <source>
        <dbReference type="Proteomes" id="UP000188388"/>
    </source>
</evidence>
<dbReference type="AlphaFoldDB" id="A0A1R3VIC7"/>
<feature type="compositionally biased region" description="Basic and acidic residues" evidence="1">
    <location>
        <begin position="1"/>
        <end position="12"/>
    </location>
</feature>
<gene>
    <name evidence="2" type="ORF">BQ8794_70525</name>
</gene>
<dbReference type="Proteomes" id="UP000188388">
    <property type="component" value="Unassembled WGS sequence"/>
</dbReference>
<accession>A0A1R3VIC7</accession>
<reference evidence="3" key="1">
    <citation type="submission" date="2017-01" db="EMBL/GenBank/DDBJ databases">
        <authorList>
            <person name="Brunel B."/>
        </authorList>
    </citation>
    <scope>NUCLEOTIDE SEQUENCE [LARGE SCALE GENOMIC DNA]</scope>
</reference>
<dbReference type="STRING" id="1631249.BQ8794_70525"/>
<name>A0A1R3VIC7_9HYPH</name>
<keyword evidence="3" id="KW-1185">Reference proteome</keyword>
<dbReference type="EMBL" id="FTPD01000067">
    <property type="protein sequence ID" value="SIT59595.1"/>
    <property type="molecule type" value="Genomic_DNA"/>
</dbReference>
<evidence type="ECO:0000313" key="2">
    <source>
        <dbReference type="EMBL" id="SIT59595.1"/>
    </source>
</evidence>